<comment type="caution">
    <text evidence="1">The sequence shown here is derived from an EMBL/GenBank/DDBJ whole genome shotgun (WGS) entry which is preliminary data.</text>
</comment>
<evidence type="ECO:0000313" key="2">
    <source>
        <dbReference type="Proteomes" id="UP000615593"/>
    </source>
</evidence>
<proteinExistence type="predicted"/>
<accession>A0ABQ3C015</accession>
<gene>
    <name evidence="1" type="ORF">GCM10008088_22100</name>
</gene>
<dbReference type="GeneID" id="94369874"/>
<organism evidence="1 2">
    <name type="scientific">Mesonia mobilis</name>
    <dbReference type="NCBI Taxonomy" id="369791"/>
    <lineage>
        <taxon>Bacteria</taxon>
        <taxon>Pseudomonadati</taxon>
        <taxon>Bacteroidota</taxon>
        <taxon>Flavobacteriia</taxon>
        <taxon>Flavobacteriales</taxon>
        <taxon>Flavobacteriaceae</taxon>
        <taxon>Mesonia</taxon>
    </lineage>
</organism>
<dbReference type="RefSeq" id="WP_027885248.1">
    <property type="nucleotide sequence ID" value="NZ_BMWY01000006.1"/>
</dbReference>
<dbReference type="EMBL" id="BMWY01000006">
    <property type="protein sequence ID" value="GGZ60186.1"/>
    <property type="molecule type" value="Genomic_DNA"/>
</dbReference>
<dbReference type="Proteomes" id="UP000615593">
    <property type="component" value="Unassembled WGS sequence"/>
</dbReference>
<evidence type="ECO:0000313" key="1">
    <source>
        <dbReference type="EMBL" id="GGZ60186.1"/>
    </source>
</evidence>
<name>A0ABQ3C015_9FLAO</name>
<protein>
    <recommendedName>
        <fullName evidence="3">Lipoprotein</fullName>
    </recommendedName>
</protein>
<keyword evidence="2" id="KW-1185">Reference proteome</keyword>
<reference evidence="2" key="1">
    <citation type="journal article" date="2019" name="Int. J. Syst. Evol. Microbiol.">
        <title>The Global Catalogue of Microorganisms (GCM) 10K type strain sequencing project: providing services to taxonomists for standard genome sequencing and annotation.</title>
        <authorList>
            <consortium name="The Broad Institute Genomics Platform"/>
            <consortium name="The Broad Institute Genome Sequencing Center for Infectious Disease"/>
            <person name="Wu L."/>
            <person name="Ma J."/>
        </authorList>
    </citation>
    <scope>NUCLEOTIDE SEQUENCE [LARGE SCALE GENOMIC DNA]</scope>
    <source>
        <strain evidence="2">KCTC 12708</strain>
    </source>
</reference>
<sequence>MIVSLSFQSCFSVKKARAVDIHEIDAPGNGGDLSFTFEFNGNIELFEKRSRSYFNLKEKYFPYSFTTKALYPDEELTVFISIFEDDDKFVQLVTLSGLLGTRDKEKEPTVKKTMHHYISIQVTDAEGNDILQEKSLRQQTVMERLRFYQRIID</sequence>
<evidence type="ECO:0008006" key="3">
    <source>
        <dbReference type="Google" id="ProtNLM"/>
    </source>
</evidence>